<evidence type="ECO:0000313" key="1">
    <source>
        <dbReference type="EMBL" id="OJK01301.1"/>
    </source>
</evidence>
<proteinExistence type="predicted"/>
<dbReference type="GeneID" id="30972257"/>
<dbReference type="AlphaFoldDB" id="A0A1L9WYL9"/>
<dbReference type="VEuPathDB" id="FungiDB:ASPACDRAFT_1886993"/>
<dbReference type="Proteomes" id="UP000184546">
    <property type="component" value="Unassembled WGS sequence"/>
</dbReference>
<keyword evidence="2" id="KW-1185">Reference proteome</keyword>
<sequence>MAPLTFAPSEFQLEIKSKFKVQGGCKDFEAAFARRSMMLIRRLLGDERLTELLQDEIRASDAYWKKTYAESNGKWRASRIQVSPRGISIKDFHSWFMQETTPDAEKVASHPEHWVISTLPGSTDMSVLETLGDKVTLFKMTTVDDVPDFIDQVAEYPIKMKFRGFTEGNVHMAEVYHQFKENADGQSFDADLAVYFPAACGDDLIETHRQHLLVEFNNWFQQAYLAKQSS</sequence>
<dbReference type="RefSeq" id="XP_020057640.1">
    <property type="nucleotide sequence ID" value="XM_020198443.1"/>
</dbReference>
<gene>
    <name evidence="1" type="ORF">ASPACDRAFT_1886993</name>
</gene>
<organism evidence="1 2">
    <name type="scientific">Aspergillus aculeatus (strain ATCC 16872 / CBS 172.66 / WB 5094)</name>
    <dbReference type="NCBI Taxonomy" id="690307"/>
    <lineage>
        <taxon>Eukaryota</taxon>
        <taxon>Fungi</taxon>
        <taxon>Dikarya</taxon>
        <taxon>Ascomycota</taxon>
        <taxon>Pezizomycotina</taxon>
        <taxon>Eurotiomycetes</taxon>
        <taxon>Eurotiomycetidae</taxon>
        <taxon>Eurotiales</taxon>
        <taxon>Aspergillaceae</taxon>
        <taxon>Aspergillus</taxon>
        <taxon>Aspergillus subgen. Circumdati</taxon>
    </lineage>
</organism>
<dbReference type="EMBL" id="KV878974">
    <property type="protein sequence ID" value="OJK01301.1"/>
    <property type="molecule type" value="Genomic_DNA"/>
</dbReference>
<protein>
    <submittedName>
        <fullName evidence="1">Uncharacterized protein</fullName>
    </submittedName>
</protein>
<dbReference type="OrthoDB" id="3006326at2759"/>
<accession>A0A1L9WYL9</accession>
<reference evidence="2" key="1">
    <citation type="journal article" date="2017" name="Genome Biol.">
        <title>Comparative genomics reveals high biological diversity and specific adaptations in the industrially and medically important fungal genus Aspergillus.</title>
        <authorList>
            <person name="de Vries R.P."/>
            <person name="Riley R."/>
            <person name="Wiebenga A."/>
            <person name="Aguilar-Osorio G."/>
            <person name="Amillis S."/>
            <person name="Uchima C.A."/>
            <person name="Anderluh G."/>
            <person name="Asadollahi M."/>
            <person name="Askin M."/>
            <person name="Barry K."/>
            <person name="Battaglia E."/>
            <person name="Bayram O."/>
            <person name="Benocci T."/>
            <person name="Braus-Stromeyer S.A."/>
            <person name="Caldana C."/>
            <person name="Canovas D."/>
            <person name="Cerqueira G.C."/>
            <person name="Chen F."/>
            <person name="Chen W."/>
            <person name="Choi C."/>
            <person name="Clum A."/>
            <person name="Dos Santos R.A."/>
            <person name="Damasio A.R."/>
            <person name="Diallinas G."/>
            <person name="Emri T."/>
            <person name="Fekete E."/>
            <person name="Flipphi M."/>
            <person name="Freyberg S."/>
            <person name="Gallo A."/>
            <person name="Gournas C."/>
            <person name="Habgood R."/>
            <person name="Hainaut M."/>
            <person name="Harispe M.L."/>
            <person name="Henrissat B."/>
            <person name="Hilden K.S."/>
            <person name="Hope R."/>
            <person name="Hossain A."/>
            <person name="Karabika E."/>
            <person name="Karaffa L."/>
            <person name="Karanyi Z."/>
            <person name="Krasevec N."/>
            <person name="Kuo A."/>
            <person name="Kusch H."/>
            <person name="LaButti K."/>
            <person name="Lagendijk E.L."/>
            <person name="Lapidus A."/>
            <person name="Levasseur A."/>
            <person name="Lindquist E."/>
            <person name="Lipzen A."/>
            <person name="Logrieco A.F."/>
            <person name="MacCabe A."/>
            <person name="Maekelae M.R."/>
            <person name="Malavazi I."/>
            <person name="Melin P."/>
            <person name="Meyer V."/>
            <person name="Mielnichuk N."/>
            <person name="Miskei M."/>
            <person name="Molnar A.P."/>
            <person name="Mule G."/>
            <person name="Ngan C.Y."/>
            <person name="Orejas M."/>
            <person name="Orosz E."/>
            <person name="Ouedraogo J.P."/>
            <person name="Overkamp K.M."/>
            <person name="Park H.-S."/>
            <person name="Perrone G."/>
            <person name="Piumi F."/>
            <person name="Punt P.J."/>
            <person name="Ram A.F."/>
            <person name="Ramon A."/>
            <person name="Rauscher S."/>
            <person name="Record E."/>
            <person name="Riano-Pachon D.M."/>
            <person name="Robert V."/>
            <person name="Roehrig J."/>
            <person name="Ruller R."/>
            <person name="Salamov A."/>
            <person name="Salih N.S."/>
            <person name="Samson R.A."/>
            <person name="Sandor E."/>
            <person name="Sanguinetti M."/>
            <person name="Schuetze T."/>
            <person name="Sepcic K."/>
            <person name="Shelest E."/>
            <person name="Sherlock G."/>
            <person name="Sophianopoulou V."/>
            <person name="Squina F.M."/>
            <person name="Sun H."/>
            <person name="Susca A."/>
            <person name="Todd R.B."/>
            <person name="Tsang A."/>
            <person name="Unkles S.E."/>
            <person name="van de Wiele N."/>
            <person name="van Rossen-Uffink D."/>
            <person name="Oliveira J.V."/>
            <person name="Vesth T.C."/>
            <person name="Visser J."/>
            <person name="Yu J.-H."/>
            <person name="Zhou M."/>
            <person name="Andersen M.R."/>
            <person name="Archer D.B."/>
            <person name="Baker S.E."/>
            <person name="Benoit I."/>
            <person name="Brakhage A.A."/>
            <person name="Braus G.H."/>
            <person name="Fischer R."/>
            <person name="Frisvad J.C."/>
            <person name="Goldman G.H."/>
            <person name="Houbraken J."/>
            <person name="Oakley B."/>
            <person name="Pocsi I."/>
            <person name="Scazzocchio C."/>
            <person name="Seiboth B."/>
            <person name="vanKuyk P.A."/>
            <person name="Wortman J."/>
            <person name="Dyer P.S."/>
            <person name="Grigoriev I.V."/>
        </authorList>
    </citation>
    <scope>NUCLEOTIDE SEQUENCE [LARGE SCALE GENOMIC DNA]</scope>
    <source>
        <strain evidence="2">ATCC 16872 / CBS 172.66 / WB 5094</strain>
    </source>
</reference>
<evidence type="ECO:0000313" key="2">
    <source>
        <dbReference type="Proteomes" id="UP000184546"/>
    </source>
</evidence>
<name>A0A1L9WYL9_ASPA1</name>
<dbReference type="OMA" id="WHLACEF"/>